<keyword evidence="4" id="KW-1185">Reference proteome</keyword>
<dbReference type="GO" id="GO:0005549">
    <property type="term" value="F:odorant binding"/>
    <property type="evidence" value="ECO:0007669"/>
    <property type="project" value="InterPro"/>
</dbReference>
<dbReference type="AlphaFoldDB" id="A0AAN9VBC4"/>
<dbReference type="GO" id="GO:0005615">
    <property type="term" value="C:extracellular space"/>
    <property type="evidence" value="ECO:0007669"/>
    <property type="project" value="TreeGrafter"/>
</dbReference>
<proteinExistence type="predicted"/>
<evidence type="ECO:0000313" key="4">
    <source>
        <dbReference type="Proteomes" id="UP001378592"/>
    </source>
</evidence>
<evidence type="ECO:0000256" key="1">
    <source>
        <dbReference type="ARBA" id="ARBA00022729"/>
    </source>
</evidence>
<dbReference type="PANTHER" id="PTHR11857">
    <property type="entry name" value="ODORANT BINDING PROTEIN-RELATED"/>
    <property type="match status" value="1"/>
</dbReference>
<dbReference type="Pfam" id="PF01395">
    <property type="entry name" value="PBP_GOBP"/>
    <property type="match status" value="1"/>
</dbReference>
<accession>A0AAN9VBC4</accession>
<comment type="caution">
    <text evidence="3">The sequence shown here is derived from an EMBL/GenBank/DDBJ whole genome shotgun (WGS) entry which is preliminary data.</text>
</comment>
<protein>
    <recommendedName>
        <fullName evidence="5">Odorant binding protein</fullName>
    </recommendedName>
</protein>
<evidence type="ECO:0008006" key="5">
    <source>
        <dbReference type="Google" id="ProtNLM"/>
    </source>
</evidence>
<dbReference type="Gene3D" id="1.10.238.20">
    <property type="entry name" value="Pheromone/general odorant binding protein domain"/>
    <property type="match status" value="1"/>
</dbReference>
<dbReference type="CDD" id="cd23992">
    <property type="entry name" value="PBP_GOBP"/>
    <property type="match status" value="1"/>
</dbReference>
<evidence type="ECO:0000313" key="3">
    <source>
        <dbReference type="EMBL" id="KAK7792841.1"/>
    </source>
</evidence>
<sequence length="171" mass="18950">MAQPAAATGDRGRGSKHRRWRERRRVSAAAAVAAAALVVLTCAAVLTGTGAQARRVPMWQRTVRSKAAECKNITNASDRDVAAVKSYYRHLSENAKCLLKCVYEQLGIIRDNHFIDQKEGLQLFHQYFAHDKMTLKLGMLVVGKCLARGRSASNPCQGAYQARICFLAFRL</sequence>
<dbReference type="Proteomes" id="UP001378592">
    <property type="component" value="Unassembled WGS sequence"/>
</dbReference>
<dbReference type="InterPro" id="IPR006170">
    <property type="entry name" value="PBP/GOBP"/>
</dbReference>
<reference evidence="3 4" key="1">
    <citation type="submission" date="2024-03" db="EMBL/GenBank/DDBJ databases">
        <title>The genome assembly and annotation of the cricket Gryllus longicercus Weissman &amp; Gray.</title>
        <authorList>
            <person name="Szrajer S."/>
            <person name="Gray D."/>
            <person name="Ylla G."/>
        </authorList>
    </citation>
    <scope>NUCLEOTIDE SEQUENCE [LARGE SCALE GENOMIC DNA]</scope>
    <source>
        <strain evidence="3">DAG 2021-001</strain>
        <tissue evidence="3">Whole body minus gut</tissue>
    </source>
</reference>
<organism evidence="3 4">
    <name type="scientific">Gryllus longicercus</name>
    <dbReference type="NCBI Taxonomy" id="2509291"/>
    <lineage>
        <taxon>Eukaryota</taxon>
        <taxon>Metazoa</taxon>
        <taxon>Ecdysozoa</taxon>
        <taxon>Arthropoda</taxon>
        <taxon>Hexapoda</taxon>
        <taxon>Insecta</taxon>
        <taxon>Pterygota</taxon>
        <taxon>Neoptera</taxon>
        <taxon>Polyneoptera</taxon>
        <taxon>Orthoptera</taxon>
        <taxon>Ensifera</taxon>
        <taxon>Gryllidea</taxon>
        <taxon>Grylloidea</taxon>
        <taxon>Gryllidae</taxon>
        <taxon>Gryllinae</taxon>
        <taxon>Gryllus</taxon>
    </lineage>
</organism>
<dbReference type="EMBL" id="JAZDUA010000420">
    <property type="protein sequence ID" value="KAK7792841.1"/>
    <property type="molecule type" value="Genomic_DNA"/>
</dbReference>
<evidence type="ECO:0000256" key="2">
    <source>
        <dbReference type="SAM" id="MobiDB-lite"/>
    </source>
</evidence>
<dbReference type="GO" id="GO:0007608">
    <property type="term" value="P:sensory perception of smell"/>
    <property type="evidence" value="ECO:0007669"/>
    <property type="project" value="TreeGrafter"/>
</dbReference>
<dbReference type="SUPFAM" id="SSF47565">
    <property type="entry name" value="Insect pheromone/odorant-binding proteins"/>
    <property type="match status" value="1"/>
</dbReference>
<feature type="region of interest" description="Disordered" evidence="2">
    <location>
        <begin position="1"/>
        <end position="22"/>
    </location>
</feature>
<dbReference type="InterPro" id="IPR036728">
    <property type="entry name" value="PBP_GOBP_sf"/>
</dbReference>
<name>A0AAN9VBC4_9ORTH</name>
<keyword evidence="1" id="KW-0732">Signal</keyword>
<gene>
    <name evidence="3" type="ORF">R5R35_004416</name>
</gene>